<evidence type="ECO:0000259" key="4">
    <source>
        <dbReference type="PROSITE" id="PS50995"/>
    </source>
</evidence>
<dbReference type="PRINTS" id="PR00598">
    <property type="entry name" value="HTHMARR"/>
</dbReference>
<keyword evidence="6" id="KW-1185">Reference proteome</keyword>
<dbReference type="RefSeq" id="WP_378136455.1">
    <property type="nucleotide sequence ID" value="NZ_JBHSMI010000029.1"/>
</dbReference>
<dbReference type="Pfam" id="PF01047">
    <property type="entry name" value="MarR"/>
    <property type="match status" value="1"/>
</dbReference>
<evidence type="ECO:0000256" key="2">
    <source>
        <dbReference type="ARBA" id="ARBA00023125"/>
    </source>
</evidence>
<reference evidence="6" key="1">
    <citation type="journal article" date="2019" name="Int. J. Syst. Evol. Microbiol.">
        <title>The Global Catalogue of Microorganisms (GCM) 10K type strain sequencing project: providing services to taxonomists for standard genome sequencing and annotation.</title>
        <authorList>
            <consortium name="The Broad Institute Genomics Platform"/>
            <consortium name="The Broad Institute Genome Sequencing Center for Infectious Disease"/>
            <person name="Wu L."/>
            <person name="Ma J."/>
        </authorList>
    </citation>
    <scope>NUCLEOTIDE SEQUENCE [LARGE SCALE GENOMIC DNA]</scope>
    <source>
        <strain evidence="6">CGMCC 1.18575</strain>
    </source>
</reference>
<proteinExistence type="predicted"/>
<sequence length="144" mass="16005">MPNSDTNALDALIRTAHYVKHEFETRLSAMDLPAFLTGPRLRLLISVSESEPIRMSDLAAAMDIKAITVTQFVDALEKEHLIVRIPDPNDRRATLVKLTDAARPLIEQGRAAAAKVKEELLQSLPLESRNQLVALLTQLVGKER</sequence>
<dbReference type="SUPFAM" id="SSF46785">
    <property type="entry name" value="Winged helix' DNA-binding domain"/>
    <property type="match status" value="1"/>
</dbReference>
<dbReference type="EMBL" id="JBHSMI010000029">
    <property type="protein sequence ID" value="MFC5405320.1"/>
    <property type="molecule type" value="Genomic_DNA"/>
</dbReference>
<comment type="caution">
    <text evidence="5">The sequence shown here is derived from an EMBL/GenBank/DDBJ whole genome shotgun (WGS) entry which is preliminary data.</text>
</comment>
<evidence type="ECO:0000256" key="3">
    <source>
        <dbReference type="ARBA" id="ARBA00023163"/>
    </source>
</evidence>
<dbReference type="InterPro" id="IPR036388">
    <property type="entry name" value="WH-like_DNA-bd_sf"/>
</dbReference>
<name>A0ABW0HYE7_9BACL</name>
<protein>
    <submittedName>
        <fullName evidence="5">MarR family winged helix-turn-helix transcriptional regulator</fullName>
    </submittedName>
</protein>
<dbReference type="PANTHER" id="PTHR42756:SF1">
    <property type="entry name" value="TRANSCRIPTIONAL REPRESSOR OF EMRAB OPERON"/>
    <property type="match status" value="1"/>
</dbReference>
<evidence type="ECO:0000313" key="5">
    <source>
        <dbReference type="EMBL" id="MFC5405320.1"/>
    </source>
</evidence>
<evidence type="ECO:0000313" key="6">
    <source>
        <dbReference type="Proteomes" id="UP001596113"/>
    </source>
</evidence>
<dbReference type="SMART" id="SM00347">
    <property type="entry name" value="HTH_MARR"/>
    <property type="match status" value="1"/>
</dbReference>
<dbReference type="PROSITE" id="PS50995">
    <property type="entry name" value="HTH_MARR_2"/>
    <property type="match status" value="1"/>
</dbReference>
<dbReference type="Proteomes" id="UP001596113">
    <property type="component" value="Unassembled WGS sequence"/>
</dbReference>
<feature type="domain" description="HTH marR-type" evidence="4">
    <location>
        <begin position="5"/>
        <end position="141"/>
    </location>
</feature>
<dbReference type="InterPro" id="IPR036390">
    <property type="entry name" value="WH_DNA-bd_sf"/>
</dbReference>
<evidence type="ECO:0000256" key="1">
    <source>
        <dbReference type="ARBA" id="ARBA00023015"/>
    </source>
</evidence>
<dbReference type="PANTHER" id="PTHR42756">
    <property type="entry name" value="TRANSCRIPTIONAL REGULATOR, MARR"/>
    <property type="match status" value="1"/>
</dbReference>
<keyword evidence="2" id="KW-0238">DNA-binding</keyword>
<dbReference type="InterPro" id="IPR000835">
    <property type="entry name" value="HTH_MarR-typ"/>
</dbReference>
<dbReference type="Gene3D" id="1.10.10.10">
    <property type="entry name" value="Winged helix-like DNA-binding domain superfamily/Winged helix DNA-binding domain"/>
    <property type="match status" value="1"/>
</dbReference>
<keyword evidence="3" id="KW-0804">Transcription</keyword>
<accession>A0ABW0HYE7</accession>
<organism evidence="5 6">
    <name type="scientific">Cohnella soli</name>
    <dbReference type="NCBI Taxonomy" id="425005"/>
    <lineage>
        <taxon>Bacteria</taxon>
        <taxon>Bacillati</taxon>
        <taxon>Bacillota</taxon>
        <taxon>Bacilli</taxon>
        <taxon>Bacillales</taxon>
        <taxon>Paenibacillaceae</taxon>
        <taxon>Cohnella</taxon>
    </lineage>
</organism>
<gene>
    <name evidence="5" type="ORF">ACFPOF_21470</name>
</gene>
<keyword evidence="1" id="KW-0805">Transcription regulation</keyword>